<keyword evidence="6" id="KW-0479">Metal-binding</keyword>
<dbReference type="PIRSF" id="PIRSF001227">
    <property type="entry name" value="Pen_acylase"/>
    <property type="match status" value="1"/>
</dbReference>
<keyword evidence="8" id="KW-0812">Transmembrane</keyword>
<evidence type="ECO:0000256" key="2">
    <source>
        <dbReference type="ARBA" id="ARBA00022729"/>
    </source>
</evidence>
<dbReference type="InterPro" id="IPR023343">
    <property type="entry name" value="Penicillin_amidase_dom1"/>
</dbReference>
<dbReference type="GO" id="GO:0016811">
    <property type="term" value="F:hydrolase activity, acting on carbon-nitrogen (but not peptide) bonds, in linear amides"/>
    <property type="evidence" value="ECO:0007669"/>
    <property type="project" value="InterPro"/>
</dbReference>
<name>A0A5M6ZD46_9PROT</name>
<feature type="compositionally biased region" description="Basic residues" evidence="7">
    <location>
        <begin position="1"/>
        <end position="16"/>
    </location>
</feature>
<dbReference type="InterPro" id="IPR043146">
    <property type="entry name" value="Penicillin_amidase_N_B-knob"/>
</dbReference>
<feature type="binding site" evidence="6">
    <location>
        <position position="359"/>
    </location>
    <ligand>
        <name>Ca(2+)</name>
        <dbReference type="ChEBI" id="CHEBI:29108"/>
    </ligand>
</feature>
<comment type="similarity">
    <text evidence="1">Belongs to the peptidase S45 family.</text>
</comment>
<keyword evidence="4" id="KW-0865">Zymogen</keyword>
<dbReference type="InterPro" id="IPR014395">
    <property type="entry name" value="Pen/GL7ACA/AHL_acylase"/>
</dbReference>
<gene>
    <name evidence="9" type="ORF">F1654_10380</name>
</gene>
<feature type="transmembrane region" description="Helical" evidence="8">
    <location>
        <begin position="69"/>
        <end position="90"/>
    </location>
</feature>
<dbReference type="AlphaFoldDB" id="A0A5M6ZD46"/>
<dbReference type="InterPro" id="IPR002692">
    <property type="entry name" value="S45"/>
</dbReference>
<keyword evidence="10" id="KW-1185">Reference proteome</keyword>
<dbReference type="Gene3D" id="3.60.20.10">
    <property type="entry name" value="Glutamine Phosphoribosylpyrophosphate, subunit 1, domain 1"/>
    <property type="match status" value="1"/>
</dbReference>
<dbReference type="PANTHER" id="PTHR34218">
    <property type="entry name" value="PEPTIDASE S45 PENICILLIN AMIDASE"/>
    <property type="match status" value="1"/>
</dbReference>
<comment type="caution">
    <text evidence="9">The sequence shown here is derived from an EMBL/GenBank/DDBJ whole genome shotgun (WGS) entry which is preliminary data.</text>
</comment>
<keyword evidence="6" id="KW-0106">Calcium</keyword>
<keyword evidence="8" id="KW-0472">Membrane</keyword>
<evidence type="ECO:0000313" key="9">
    <source>
        <dbReference type="EMBL" id="KAA5802235.1"/>
    </source>
</evidence>
<dbReference type="GO" id="GO:0046872">
    <property type="term" value="F:metal ion binding"/>
    <property type="evidence" value="ECO:0007669"/>
    <property type="project" value="UniProtKB-KW"/>
</dbReference>
<keyword evidence="8" id="KW-1133">Transmembrane helix</keyword>
<reference evidence="9 10" key="1">
    <citation type="submission" date="2019-09" db="EMBL/GenBank/DDBJ databases">
        <authorList>
            <person name="Kevbrin V."/>
            <person name="Grouzdev D.S."/>
        </authorList>
    </citation>
    <scope>NUCLEOTIDE SEQUENCE [LARGE SCALE GENOMIC DNA]</scope>
    <source>
        <strain evidence="9 10">G-192</strain>
    </source>
</reference>
<evidence type="ECO:0000313" key="10">
    <source>
        <dbReference type="Proteomes" id="UP000325122"/>
    </source>
</evidence>
<sequence length="785" mass="86951">MKKPPGSHHRPRGVSRRRSDGRIMSWRYSPPGVRSSRLRASKTPGRVADRAPEKRGLRGDCHMNRIVKLALFVLSALVFVMIGVLFVLGLRLSALELRSFDPEAAIEAASRHDAEITRDAFGVPRVIGAAGPDAAFALAFAHAEDDFPTVQDALRQALGRDMLAADESEAVTAWLVQALGVRALVAERYDSDLSDEMRAVLEAYADGLNYYAALHPHERGRDLFPVTGEDVAVLSAFYSPMFYGLGRVLADLVAPDRPREAGRGQELQVFWLEETSDSELGSNAFAVAPHRSEDGATRLIINSHQPVEGPVAWYEAHMITRDGRLDFAGGTFPGSPVLHLGANPRLGHAATVNAPDLIDLYELVLSDDGRRYRLDGEWIELEIEPARMLVHLWGPFAWQVTRPVERSAHGPVIRNDQGAFALRHATHDDIRSVEQAWRSMQARDLSEYHAAMEMLAMGNTNRIAADRDGRIARYYGARLPLRLEEPGLDWSGVIPGDRSDLIWTQFAPLDALPHMIDPEAGYVLEANHTPFIVTGTDEDPDQADFPQSFGIETRMTNRALRAVELMASLETVSREALLAVKFDDAYHPESEMMALRRQLLAMDWDFDPALQEAARVIALWDGRTDRENRQAALAVKVFAPITTAPLLGIEPPPLTETFPAAVERLMTHFGTLEPEWGKVNRLVRGEASIAVSGGPDVLRAVYPAPQEDGTYRMAAGDGLMFLAEWLADGEFALWAVHQFGSSNRPDSPHFTDQMDMFAAHDWRRVPMGEDAVRAAAVEIYRPGAR</sequence>
<evidence type="ECO:0000256" key="8">
    <source>
        <dbReference type="SAM" id="Phobius"/>
    </source>
</evidence>
<evidence type="ECO:0000256" key="3">
    <source>
        <dbReference type="ARBA" id="ARBA00022801"/>
    </source>
</evidence>
<evidence type="ECO:0000256" key="1">
    <source>
        <dbReference type="ARBA" id="ARBA00006586"/>
    </source>
</evidence>
<comment type="cofactor">
    <cofactor evidence="6">
        <name>Ca(2+)</name>
        <dbReference type="ChEBI" id="CHEBI:29108"/>
    </cofactor>
    <text evidence="6">Binds 1 Ca(2+) ion per dimer.</text>
</comment>
<accession>A0A5M6ZD46</accession>
<evidence type="ECO:0000256" key="6">
    <source>
        <dbReference type="PIRSR" id="PIRSR001227-2"/>
    </source>
</evidence>
<keyword evidence="2" id="KW-0732">Signal</keyword>
<protein>
    <submittedName>
        <fullName evidence="9">Acylase</fullName>
    </submittedName>
</protein>
<feature type="region of interest" description="Disordered" evidence="7">
    <location>
        <begin position="1"/>
        <end position="53"/>
    </location>
</feature>
<feature type="active site" description="Nucleophile" evidence="5">
    <location>
        <position position="282"/>
    </location>
</feature>
<dbReference type="Gene3D" id="1.10.1400.10">
    <property type="match status" value="1"/>
</dbReference>
<dbReference type="InterPro" id="IPR043147">
    <property type="entry name" value="Penicillin_amidase_A-knob"/>
</dbReference>
<dbReference type="InterPro" id="IPR029055">
    <property type="entry name" value="Ntn_hydrolases_N"/>
</dbReference>
<feature type="binding site" evidence="6">
    <location>
        <position position="356"/>
    </location>
    <ligand>
        <name>Ca(2+)</name>
        <dbReference type="ChEBI" id="CHEBI:29108"/>
    </ligand>
</feature>
<evidence type="ECO:0000256" key="7">
    <source>
        <dbReference type="SAM" id="MobiDB-lite"/>
    </source>
</evidence>
<organism evidence="9 10">
    <name type="scientific">Alkalicaulis satelles</name>
    <dbReference type="NCBI Taxonomy" id="2609175"/>
    <lineage>
        <taxon>Bacteria</taxon>
        <taxon>Pseudomonadati</taxon>
        <taxon>Pseudomonadota</taxon>
        <taxon>Alphaproteobacteria</taxon>
        <taxon>Maricaulales</taxon>
        <taxon>Maricaulaceae</taxon>
        <taxon>Alkalicaulis</taxon>
    </lineage>
</organism>
<dbReference type="Proteomes" id="UP000325122">
    <property type="component" value="Unassembled WGS sequence"/>
</dbReference>
<keyword evidence="3" id="KW-0378">Hydrolase</keyword>
<dbReference type="EMBL" id="VWOJ01000003">
    <property type="protein sequence ID" value="KAA5802235.1"/>
    <property type="molecule type" value="Genomic_DNA"/>
</dbReference>
<evidence type="ECO:0000256" key="5">
    <source>
        <dbReference type="PIRSR" id="PIRSR001227-1"/>
    </source>
</evidence>
<dbReference type="Pfam" id="PF01804">
    <property type="entry name" value="Penicil_amidase"/>
    <property type="match status" value="1"/>
</dbReference>
<dbReference type="Gene3D" id="1.10.439.10">
    <property type="entry name" value="Penicillin Amidohydrolase, domain 1"/>
    <property type="match status" value="1"/>
</dbReference>
<proteinExistence type="inferred from homology"/>
<evidence type="ECO:0000256" key="4">
    <source>
        <dbReference type="ARBA" id="ARBA00023145"/>
    </source>
</evidence>
<dbReference type="GO" id="GO:0017000">
    <property type="term" value="P:antibiotic biosynthetic process"/>
    <property type="evidence" value="ECO:0007669"/>
    <property type="project" value="InterPro"/>
</dbReference>
<dbReference type="PANTHER" id="PTHR34218:SF3">
    <property type="entry name" value="ACYL-HOMOSERINE LACTONE ACYLASE PVDQ"/>
    <property type="match status" value="1"/>
</dbReference>
<dbReference type="Gene3D" id="2.30.120.10">
    <property type="match status" value="1"/>
</dbReference>
<dbReference type="SUPFAM" id="SSF56235">
    <property type="entry name" value="N-terminal nucleophile aminohydrolases (Ntn hydrolases)"/>
    <property type="match status" value="1"/>
</dbReference>